<dbReference type="GO" id="GO:0030497">
    <property type="term" value="P:fatty acid elongation"/>
    <property type="evidence" value="ECO:0007669"/>
    <property type="project" value="TreeGrafter"/>
</dbReference>
<protein>
    <recommendedName>
        <fullName evidence="4 14">Very-long-chain (3R)-3-hydroxyacyl-CoA dehydratase</fullName>
        <ecNumber evidence="4 14">4.2.1.134</ecNumber>
    </recommendedName>
</protein>
<sequence length="104" mass="11656">MVDYLRKAYLFSYNASLCCGWFYTLYVASKTYFSDGLSSVYPATELPLKVVQTAALMEVLHSFFGLVRSPVFVTGMQVASRIWILWGVVAAVPDVTRDSLLLTK</sequence>
<evidence type="ECO:0000256" key="12">
    <source>
        <dbReference type="ARBA" id="ARBA00023239"/>
    </source>
</evidence>
<evidence type="ECO:0000256" key="4">
    <source>
        <dbReference type="ARBA" id="ARBA00013122"/>
    </source>
</evidence>
<keyword evidence="8" id="KW-1133">Transmembrane helix</keyword>
<comment type="similarity">
    <text evidence="3 14">Belongs to the very long-chain fatty acids dehydratase HACD family.</text>
</comment>
<accession>A0A061S9R7</accession>
<dbReference type="PANTHER" id="PTHR11035:SF3">
    <property type="entry name" value="VERY-LONG-CHAIN (3R)-3-HYDROXYACYL-COA DEHYDRATASE"/>
    <property type="match status" value="1"/>
</dbReference>
<keyword evidence="5 14" id="KW-0444">Lipid biosynthesis</keyword>
<organism evidence="15">
    <name type="scientific">Tetraselmis sp. GSL018</name>
    <dbReference type="NCBI Taxonomy" id="582737"/>
    <lineage>
        <taxon>Eukaryota</taxon>
        <taxon>Viridiplantae</taxon>
        <taxon>Chlorophyta</taxon>
        <taxon>core chlorophytes</taxon>
        <taxon>Chlorodendrophyceae</taxon>
        <taxon>Chlorodendrales</taxon>
        <taxon>Chlorodendraceae</taxon>
        <taxon>Tetraselmis</taxon>
    </lineage>
</organism>
<comment type="subcellular location">
    <subcellularLocation>
        <location evidence="14">Endoplasmic reticulum membrane</location>
        <topology evidence="14">Multi-pass membrane protein</topology>
    </subcellularLocation>
    <subcellularLocation>
        <location evidence="1">Membrane</location>
        <topology evidence="1">Multi-pass membrane protein</topology>
    </subcellularLocation>
</comment>
<evidence type="ECO:0000256" key="13">
    <source>
        <dbReference type="ARBA" id="ARBA00036671"/>
    </source>
</evidence>
<evidence type="ECO:0000256" key="3">
    <source>
        <dbReference type="ARBA" id="ARBA00007811"/>
    </source>
</evidence>
<evidence type="ECO:0000313" key="15">
    <source>
        <dbReference type="EMBL" id="JAC79511.1"/>
    </source>
</evidence>
<dbReference type="AlphaFoldDB" id="A0A061S9R7"/>
<evidence type="ECO:0000256" key="11">
    <source>
        <dbReference type="ARBA" id="ARBA00023160"/>
    </source>
</evidence>
<evidence type="ECO:0000256" key="10">
    <source>
        <dbReference type="ARBA" id="ARBA00023136"/>
    </source>
</evidence>
<evidence type="ECO:0000256" key="5">
    <source>
        <dbReference type="ARBA" id="ARBA00022516"/>
    </source>
</evidence>
<dbReference type="Pfam" id="PF04387">
    <property type="entry name" value="PTPLA"/>
    <property type="match status" value="1"/>
</dbReference>
<dbReference type="GO" id="GO:0030148">
    <property type="term" value="P:sphingolipid biosynthetic process"/>
    <property type="evidence" value="ECO:0007669"/>
    <property type="project" value="TreeGrafter"/>
</dbReference>
<dbReference type="GO" id="GO:0102158">
    <property type="term" value="F:very-long-chain (3R)-3-hydroxyacyl-CoA dehydratase activity"/>
    <property type="evidence" value="ECO:0007669"/>
    <property type="project" value="UniProtKB-EC"/>
</dbReference>
<evidence type="ECO:0000256" key="7">
    <source>
        <dbReference type="ARBA" id="ARBA00022832"/>
    </source>
</evidence>
<evidence type="ECO:0000256" key="1">
    <source>
        <dbReference type="ARBA" id="ARBA00004141"/>
    </source>
</evidence>
<keyword evidence="7 14" id="KW-0276">Fatty acid metabolism</keyword>
<keyword evidence="6" id="KW-0812">Transmembrane</keyword>
<dbReference type="EMBL" id="GBEZ01005844">
    <property type="protein sequence ID" value="JAC79511.1"/>
    <property type="molecule type" value="Transcribed_RNA"/>
</dbReference>
<dbReference type="PANTHER" id="PTHR11035">
    <property type="entry name" value="VERY-LONG-CHAIN (3R)-3-HYDROXYACYL-COA DEHYDRATASE"/>
    <property type="match status" value="1"/>
</dbReference>
<keyword evidence="12 14" id="KW-0456">Lyase</keyword>
<evidence type="ECO:0000256" key="9">
    <source>
        <dbReference type="ARBA" id="ARBA00023098"/>
    </source>
</evidence>
<dbReference type="GO" id="GO:0042761">
    <property type="term" value="P:very long-chain fatty acid biosynthetic process"/>
    <property type="evidence" value="ECO:0007669"/>
    <property type="project" value="TreeGrafter"/>
</dbReference>
<keyword evidence="9 14" id="KW-0443">Lipid metabolism</keyword>
<comment type="function">
    <text evidence="14">Catalyzes the third of the four reactions of the long-chain fatty acids elongation cycle. This endoplasmic reticulum-bound enzymatic process, allows the addition of two carbons to the chain of long- and very long-chain fatty acids/VLCFAs per cycle. This enzyme catalyzes the dehydration of the 3-hydroxyacyl-CoA intermediate into trans-2,3-enoyl-CoA, within each cycle of fatty acid elongation. Thereby, it participates to the production of VLCFAs of different chain lengths that are involved in multiple biological processes as precursors of membrane lipids and lipid mediators.</text>
</comment>
<dbReference type="EC" id="4.2.1.134" evidence="4 14"/>
<keyword evidence="10 14" id="KW-0472">Membrane</keyword>
<dbReference type="GO" id="GO:0005789">
    <property type="term" value="C:endoplasmic reticulum membrane"/>
    <property type="evidence" value="ECO:0007669"/>
    <property type="project" value="UniProtKB-SubCell"/>
</dbReference>
<evidence type="ECO:0000256" key="6">
    <source>
        <dbReference type="ARBA" id="ARBA00022692"/>
    </source>
</evidence>
<comment type="catalytic activity">
    <reaction evidence="13 14">
        <text>a very-long-chain (3R)-3-hydroxyacyl-CoA = a very-long-chain (2E)-enoyl-CoA + H2O</text>
        <dbReference type="Rhea" id="RHEA:45812"/>
        <dbReference type="ChEBI" id="CHEBI:15377"/>
        <dbReference type="ChEBI" id="CHEBI:83728"/>
        <dbReference type="ChEBI" id="CHEBI:85440"/>
        <dbReference type="EC" id="4.2.1.134"/>
    </reaction>
</comment>
<comment type="pathway">
    <text evidence="2 14">Lipid metabolism; fatty acid biosynthesis.</text>
</comment>
<evidence type="ECO:0000256" key="14">
    <source>
        <dbReference type="RuleBase" id="RU363109"/>
    </source>
</evidence>
<reference evidence="15" key="1">
    <citation type="submission" date="2014-05" db="EMBL/GenBank/DDBJ databases">
        <title>The transcriptome of the halophilic microalga Tetraselmis sp. GSL018 isolated from the Great Salt Lake, Utah.</title>
        <authorList>
            <person name="Jinkerson R.E."/>
            <person name="D'Adamo S."/>
            <person name="Posewitz M.C."/>
        </authorList>
    </citation>
    <scope>NUCLEOTIDE SEQUENCE</scope>
    <source>
        <strain evidence="15">GSL018</strain>
    </source>
</reference>
<proteinExistence type="inferred from homology"/>
<gene>
    <name evidence="15" type="primary">PHS1</name>
    <name evidence="15" type="ORF">TSPGSL018_12535</name>
</gene>
<dbReference type="UniPathway" id="UPA00094"/>
<evidence type="ECO:0000256" key="2">
    <source>
        <dbReference type="ARBA" id="ARBA00005194"/>
    </source>
</evidence>
<name>A0A061S9R7_9CHLO</name>
<keyword evidence="11 14" id="KW-0275">Fatty acid biosynthesis</keyword>
<evidence type="ECO:0000256" key="8">
    <source>
        <dbReference type="ARBA" id="ARBA00022989"/>
    </source>
</evidence>
<keyword evidence="14" id="KW-0256">Endoplasmic reticulum</keyword>
<dbReference type="InterPro" id="IPR007482">
    <property type="entry name" value="Tyr_Pase-like_PTPLA"/>
</dbReference>